<feature type="active site" description="Charge relay system" evidence="5 6">
    <location>
        <position position="344"/>
    </location>
</feature>
<evidence type="ECO:0000313" key="11">
    <source>
        <dbReference type="EMBL" id="PWK81318.1"/>
    </source>
</evidence>
<sequence>MRGAFVKTSGRRVVRRALAGIVVAATGLTTVVATASAAEGVVIAAPAGKAIADQYVVVLRDGVAAASAGSLAKQYNGKVTASWQHALQGFAVNANAANAKALARDPRVAAVYQDAVVKVDGVQVNPPSWGLDRIDQRNLPLDQRYHYGPTAPGVHAYVIDTGIRVSHTTFGGRASWGTNTTGDGNNTDCNGHGTHVAGTIGGQEYGVAKAVRLVAVKVLNCGGSGSFAGVISGVDWVTANAVRPAVANMSLGGGAFDPLDTAVRNSIASGITYAVASGNSNTDACQTSPARVAQALTVNATGTNDARASFSNFGGCTDLFAPGVGITSSWNTSDTATNSISGTSMATPHVAGVAALYLQRHPAAPAQRVHDAVLRTATAGVVGGPGAGSPNRLLYSLFTQWGPEGDYNGDGTTDLTVWRPWEGNWYVRGISTTQWGVGADIPVPGDYNGDGATDFAVWRPSEGNWYVRGIGTVQWGVGGDIPVPGDYNGDGVTDFAVWRPSEGNWYVRGISTTQWGVGGDIPVAADYNGDGITDLAVWRPSEGNWYVRGISTTQWGVGGDVPVVGDYNGDAVADLAVWRPSEGNWYVRGISTTQWGVGGDIPVPGDYNGDGVTDLAVWRPWEGNWYVRGISTTQWGVGGDIPLAS</sequence>
<evidence type="ECO:0000259" key="9">
    <source>
        <dbReference type="Pfam" id="PF00082"/>
    </source>
</evidence>
<dbReference type="Pfam" id="PF05922">
    <property type="entry name" value="Inhibitor_I9"/>
    <property type="match status" value="1"/>
</dbReference>
<gene>
    <name evidence="11" type="ORF">C8D88_11886</name>
</gene>
<dbReference type="InterPro" id="IPR037045">
    <property type="entry name" value="S8pro/Inhibitor_I9_sf"/>
</dbReference>
<dbReference type="AlphaFoldDB" id="A0A316HJC3"/>
<proteinExistence type="inferred from homology"/>
<feature type="active site" description="Charge relay system" evidence="5 6">
    <location>
        <position position="192"/>
    </location>
</feature>
<keyword evidence="4 6" id="KW-0720">Serine protease</keyword>
<keyword evidence="8" id="KW-0732">Signal</keyword>
<dbReference type="InterPro" id="IPR022398">
    <property type="entry name" value="Peptidase_S8_His-AS"/>
</dbReference>
<organism evidence="11 12">
    <name type="scientific">Lentzea atacamensis</name>
    <dbReference type="NCBI Taxonomy" id="531938"/>
    <lineage>
        <taxon>Bacteria</taxon>
        <taxon>Bacillati</taxon>
        <taxon>Actinomycetota</taxon>
        <taxon>Actinomycetes</taxon>
        <taxon>Pseudonocardiales</taxon>
        <taxon>Pseudonocardiaceae</taxon>
        <taxon>Lentzea</taxon>
    </lineage>
</organism>
<evidence type="ECO:0000256" key="4">
    <source>
        <dbReference type="ARBA" id="ARBA00022825"/>
    </source>
</evidence>
<name>A0A316HJC3_9PSEU</name>
<evidence type="ECO:0000259" key="10">
    <source>
        <dbReference type="Pfam" id="PF05922"/>
    </source>
</evidence>
<dbReference type="Gene3D" id="3.30.70.80">
    <property type="entry name" value="Peptidase S8 propeptide/proteinase inhibitor I9"/>
    <property type="match status" value="1"/>
</dbReference>
<dbReference type="InterPro" id="IPR023827">
    <property type="entry name" value="Peptidase_S8_Asp-AS"/>
</dbReference>
<dbReference type="PROSITE" id="PS51892">
    <property type="entry name" value="SUBTILASE"/>
    <property type="match status" value="1"/>
</dbReference>
<evidence type="ECO:0000256" key="7">
    <source>
        <dbReference type="RuleBase" id="RU003355"/>
    </source>
</evidence>
<dbReference type="GO" id="GO:0006508">
    <property type="term" value="P:proteolysis"/>
    <property type="evidence" value="ECO:0007669"/>
    <property type="project" value="UniProtKB-KW"/>
</dbReference>
<evidence type="ECO:0000313" key="12">
    <source>
        <dbReference type="Proteomes" id="UP000246005"/>
    </source>
</evidence>
<dbReference type="EMBL" id="QGHB01000018">
    <property type="protein sequence ID" value="PWK81318.1"/>
    <property type="molecule type" value="Genomic_DNA"/>
</dbReference>
<evidence type="ECO:0000256" key="2">
    <source>
        <dbReference type="ARBA" id="ARBA00022670"/>
    </source>
</evidence>
<evidence type="ECO:0000256" key="8">
    <source>
        <dbReference type="SAM" id="SignalP"/>
    </source>
</evidence>
<evidence type="ECO:0000256" key="6">
    <source>
        <dbReference type="PROSITE-ProRule" id="PRU01240"/>
    </source>
</evidence>
<dbReference type="SUPFAM" id="SSF69318">
    <property type="entry name" value="Integrin alpha N-terminal domain"/>
    <property type="match status" value="1"/>
</dbReference>
<feature type="domain" description="Peptidase S8/S53" evidence="9">
    <location>
        <begin position="158"/>
        <end position="380"/>
    </location>
</feature>
<evidence type="ECO:0000256" key="1">
    <source>
        <dbReference type="ARBA" id="ARBA00011073"/>
    </source>
</evidence>
<comment type="similarity">
    <text evidence="1 6 7">Belongs to the peptidase S8 family.</text>
</comment>
<feature type="signal peptide" evidence="8">
    <location>
        <begin position="1"/>
        <end position="37"/>
    </location>
</feature>
<dbReference type="CDD" id="cd04077">
    <property type="entry name" value="Peptidases_S8_PCSK9_ProteinaseK_like"/>
    <property type="match status" value="1"/>
</dbReference>
<dbReference type="FunFam" id="3.40.50.200:FF:000014">
    <property type="entry name" value="Proteinase K"/>
    <property type="match status" value="1"/>
</dbReference>
<dbReference type="PANTHER" id="PTHR43806:SF11">
    <property type="entry name" value="CEREVISIN-RELATED"/>
    <property type="match status" value="1"/>
</dbReference>
<dbReference type="Proteomes" id="UP000246005">
    <property type="component" value="Unassembled WGS sequence"/>
</dbReference>
<reference evidence="11 12" key="1">
    <citation type="submission" date="2018-05" db="EMBL/GenBank/DDBJ databases">
        <title>Genomic Encyclopedia of Type Strains, Phase IV (KMG-IV): sequencing the most valuable type-strain genomes for metagenomic binning, comparative biology and taxonomic classification.</title>
        <authorList>
            <person name="Goeker M."/>
        </authorList>
    </citation>
    <scope>NUCLEOTIDE SEQUENCE [LARGE SCALE GENOMIC DNA]</scope>
    <source>
        <strain evidence="11 12">DSM 45480</strain>
    </source>
</reference>
<dbReference type="SUPFAM" id="SSF52743">
    <property type="entry name" value="Subtilisin-like"/>
    <property type="match status" value="1"/>
</dbReference>
<keyword evidence="3 6" id="KW-0378">Hydrolase</keyword>
<dbReference type="PANTHER" id="PTHR43806">
    <property type="entry name" value="PEPTIDASE S8"/>
    <property type="match status" value="1"/>
</dbReference>
<dbReference type="GO" id="GO:0004252">
    <property type="term" value="F:serine-type endopeptidase activity"/>
    <property type="evidence" value="ECO:0007669"/>
    <property type="project" value="UniProtKB-UniRule"/>
</dbReference>
<evidence type="ECO:0000256" key="3">
    <source>
        <dbReference type="ARBA" id="ARBA00022801"/>
    </source>
</evidence>
<keyword evidence="2 6" id="KW-0645">Protease</keyword>
<dbReference type="PROSITE" id="PS00138">
    <property type="entry name" value="SUBTILASE_SER"/>
    <property type="match status" value="1"/>
</dbReference>
<dbReference type="PROSITE" id="PS00136">
    <property type="entry name" value="SUBTILASE_ASP"/>
    <property type="match status" value="1"/>
</dbReference>
<dbReference type="Gene3D" id="3.40.50.200">
    <property type="entry name" value="Peptidase S8/S53 domain"/>
    <property type="match status" value="1"/>
</dbReference>
<protein>
    <submittedName>
        <fullName evidence="11">Subtilisin family serine protease</fullName>
    </submittedName>
</protein>
<dbReference type="InterPro" id="IPR050131">
    <property type="entry name" value="Peptidase_S8_subtilisin-like"/>
</dbReference>
<feature type="active site" description="Charge relay system" evidence="5 6">
    <location>
        <position position="160"/>
    </location>
</feature>
<dbReference type="SUPFAM" id="SSF54897">
    <property type="entry name" value="Protease propeptides/inhibitors"/>
    <property type="match status" value="1"/>
</dbReference>
<dbReference type="InterPro" id="IPR015500">
    <property type="entry name" value="Peptidase_S8_subtilisin-rel"/>
</dbReference>
<dbReference type="InterPro" id="IPR023828">
    <property type="entry name" value="Peptidase_S8_Ser-AS"/>
</dbReference>
<dbReference type="InterPro" id="IPR028994">
    <property type="entry name" value="Integrin_alpha_N"/>
</dbReference>
<dbReference type="PRINTS" id="PR00723">
    <property type="entry name" value="SUBTILISIN"/>
</dbReference>
<dbReference type="Pfam" id="PF00082">
    <property type="entry name" value="Peptidase_S8"/>
    <property type="match status" value="1"/>
</dbReference>
<feature type="domain" description="Inhibitor I9" evidence="10">
    <location>
        <begin position="73"/>
        <end position="119"/>
    </location>
</feature>
<dbReference type="PROSITE" id="PS00137">
    <property type="entry name" value="SUBTILASE_HIS"/>
    <property type="match status" value="1"/>
</dbReference>
<dbReference type="InterPro" id="IPR036852">
    <property type="entry name" value="Peptidase_S8/S53_dom_sf"/>
</dbReference>
<feature type="chain" id="PRO_5016233464" evidence="8">
    <location>
        <begin position="38"/>
        <end position="645"/>
    </location>
</feature>
<accession>A0A316HJC3</accession>
<dbReference type="InterPro" id="IPR000209">
    <property type="entry name" value="Peptidase_S8/S53_dom"/>
</dbReference>
<dbReference type="InterPro" id="IPR010259">
    <property type="entry name" value="S8pro/Inhibitor_I9"/>
</dbReference>
<dbReference type="GO" id="GO:0005615">
    <property type="term" value="C:extracellular space"/>
    <property type="evidence" value="ECO:0007669"/>
    <property type="project" value="TreeGrafter"/>
</dbReference>
<evidence type="ECO:0000256" key="5">
    <source>
        <dbReference type="PIRSR" id="PIRSR615500-1"/>
    </source>
</evidence>
<comment type="caution">
    <text evidence="11">The sequence shown here is derived from an EMBL/GenBank/DDBJ whole genome shotgun (WGS) entry which is preliminary data.</text>
</comment>
<dbReference type="InterPro" id="IPR034193">
    <property type="entry name" value="PCSK9_ProteinaseK-like"/>
</dbReference>